<dbReference type="Proteomes" id="UP000484988">
    <property type="component" value="Unassembled WGS sequence"/>
</dbReference>
<sequence>MLASLQCRAIPLRKETHLMKHTAAKTLGAAALGAAFAAAAAGSASAATALPDVGTPVDALSAVQPVALPAVDDLTGQSGARTLPAAAPAGGLLGGLPVGATPLSGLPLSGLPLNGLPLPL</sequence>
<evidence type="ECO:0000313" key="2">
    <source>
        <dbReference type="EMBL" id="GFH35990.1"/>
    </source>
</evidence>
<dbReference type="EMBL" id="BLLG01000005">
    <property type="protein sequence ID" value="GFH35990.1"/>
    <property type="molecule type" value="Genomic_DNA"/>
</dbReference>
<evidence type="ECO:0000313" key="3">
    <source>
        <dbReference type="Proteomes" id="UP000484988"/>
    </source>
</evidence>
<comment type="caution">
    <text evidence="2">The sequence shown here is derived from an EMBL/GenBank/DDBJ whole genome shotgun (WGS) entry which is preliminary data.</text>
</comment>
<feature type="chain" id="PRO_5025632311" description="ATP-binding protein" evidence="1">
    <location>
        <begin position="47"/>
        <end position="120"/>
    </location>
</feature>
<reference evidence="2 3" key="1">
    <citation type="submission" date="2020-02" db="EMBL/GenBank/DDBJ databases">
        <title>Whole Genome Shotgun Sequence of Streptomyces sp. strain CWH03.</title>
        <authorList>
            <person name="Dohra H."/>
            <person name="Kodani S."/>
            <person name="Yamamura H."/>
        </authorList>
    </citation>
    <scope>NUCLEOTIDE SEQUENCE [LARGE SCALE GENOMIC DNA]</scope>
    <source>
        <strain evidence="2 3">CWH03</strain>
    </source>
</reference>
<dbReference type="AlphaFoldDB" id="A0A6A0ASX7"/>
<protein>
    <recommendedName>
        <fullName evidence="4">ATP-binding protein</fullName>
    </recommendedName>
</protein>
<evidence type="ECO:0000256" key="1">
    <source>
        <dbReference type="SAM" id="SignalP"/>
    </source>
</evidence>
<organism evidence="2 3">
    <name type="scientific">Streptomyces pacificus</name>
    <dbReference type="NCBI Taxonomy" id="2705029"/>
    <lineage>
        <taxon>Bacteria</taxon>
        <taxon>Bacillati</taxon>
        <taxon>Actinomycetota</taxon>
        <taxon>Actinomycetes</taxon>
        <taxon>Kitasatosporales</taxon>
        <taxon>Streptomycetaceae</taxon>
        <taxon>Streptomyces</taxon>
    </lineage>
</organism>
<feature type="signal peptide" evidence="1">
    <location>
        <begin position="1"/>
        <end position="46"/>
    </location>
</feature>
<gene>
    <name evidence="2" type="ORF">SCWH03_22120</name>
</gene>
<name>A0A6A0ASX7_9ACTN</name>
<keyword evidence="3" id="KW-1185">Reference proteome</keyword>
<proteinExistence type="predicted"/>
<evidence type="ECO:0008006" key="4">
    <source>
        <dbReference type="Google" id="ProtNLM"/>
    </source>
</evidence>
<keyword evidence="1" id="KW-0732">Signal</keyword>
<accession>A0A6A0ASX7</accession>